<evidence type="ECO:0000259" key="15">
    <source>
        <dbReference type="Pfam" id="PF18404"/>
    </source>
</evidence>
<evidence type="ECO:0000256" key="2">
    <source>
        <dbReference type="ARBA" id="ARBA00004319"/>
    </source>
</evidence>
<evidence type="ECO:0000313" key="17">
    <source>
        <dbReference type="Proteomes" id="UP000818624"/>
    </source>
</evidence>
<dbReference type="InterPro" id="IPR009448">
    <property type="entry name" value="UDP-g_GGtrans"/>
</dbReference>
<dbReference type="InterPro" id="IPR029044">
    <property type="entry name" value="Nucleotide-diphossugar_trans"/>
</dbReference>
<gene>
    <name evidence="16" type="primary">KRE5</name>
    <name evidence="16" type="ORF">GLX27_003058</name>
</gene>
<feature type="domain" description="UGGT thioredoxin-like" evidence="11">
    <location>
        <begin position="49"/>
        <end position="244"/>
    </location>
</feature>
<keyword evidence="8" id="KW-0325">Glycoprotein</keyword>
<dbReference type="Pfam" id="PF18401">
    <property type="entry name" value="Thioredoxin_13"/>
    <property type="match status" value="1"/>
</dbReference>
<evidence type="ECO:0000256" key="10">
    <source>
        <dbReference type="SAM" id="SignalP"/>
    </source>
</evidence>
<feature type="chain" id="PRO_5047391489" evidence="10">
    <location>
        <begin position="17"/>
        <end position="1536"/>
    </location>
</feature>
<feature type="domain" description="UGGT thioredoxin-like" evidence="12">
    <location>
        <begin position="323"/>
        <end position="452"/>
    </location>
</feature>
<feature type="domain" description="UGGT thioredoxin-like" evidence="13">
    <location>
        <begin position="463"/>
        <end position="709"/>
    </location>
</feature>
<dbReference type="InterPro" id="IPR040525">
    <property type="entry name" value="UGGT_TRXL_4"/>
</dbReference>
<accession>A0ABY8ES85</accession>
<dbReference type="CDD" id="cd06432">
    <property type="entry name" value="GT8_HUGT1_C_like"/>
    <property type="match status" value="1"/>
</dbReference>
<name>A0ABY8ES85_MALFU</name>
<dbReference type="InterPro" id="IPR040693">
    <property type="entry name" value="UGGT_TRXL_1"/>
</dbReference>
<dbReference type="InterPro" id="IPR040692">
    <property type="entry name" value="UGGT_TRXL_3"/>
</dbReference>
<keyword evidence="17" id="KW-1185">Reference proteome</keyword>
<evidence type="ECO:0000256" key="8">
    <source>
        <dbReference type="ARBA" id="ARBA00023180"/>
    </source>
</evidence>
<feature type="domain" description="Glucosyltransferase 24 catalytic" evidence="15">
    <location>
        <begin position="1234"/>
        <end position="1500"/>
    </location>
</feature>
<organism evidence="16 17">
    <name type="scientific">Malassezia furfur</name>
    <name type="common">Pityriasis versicolor infection agent</name>
    <name type="synonym">Pityrosporum furfur</name>
    <dbReference type="NCBI Taxonomy" id="55194"/>
    <lineage>
        <taxon>Eukaryota</taxon>
        <taxon>Fungi</taxon>
        <taxon>Dikarya</taxon>
        <taxon>Basidiomycota</taxon>
        <taxon>Ustilaginomycotina</taxon>
        <taxon>Malasseziomycetes</taxon>
        <taxon>Malasseziales</taxon>
        <taxon>Malasseziaceae</taxon>
        <taxon>Malassezia</taxon>
    </lineage>
</organism>
<keyword evidence="5" id="KW-0808">Transferase</keyword>
<feature type="signal peptide" evidence="10">
    <location>
        <begin position="1"/>
        <end position="16"/>
    </location>
</feature>
<evidence type="ECO:0000259" key="14">
    <source>
        <dbReference type="Pfam" id="PF18403"/>
    </source>
</evidence>
<evidence type="ECO:0000256" key="9">
    <source>
        <dbReference type="SAM" id="MobiDB-lite"/>
    </source>
</evidence>
<comment type="subcellular location">
    <subcellularLocation>
        <location evidence="2">Endoplasmic reticulum lumen</location>
    </subcellularLocation>
</comment>
<dbReference type="Proteomes" id="UP000818624">
    <property type="component" value="Chromosome 3"/>
</dbReference>
<evidence type="ECO:0000256" key="5">
    <source>
        <dbReference type="ARBA" id="ARBA00022679"/>
    </source>
</evidence>
<keyword evidence="6 10" id="KW-0732">Signal</keyword>
<dbReference type="PANTHER" id="PTHR11226:SF0">
    <property type="entry name" value="UDP-GLUCOSE:GLYCOPROTEIN GLUCOSYLTRANSFERASE"/>
    <property type="match status" value="1"/>
</dbReference>
<evidence type="ECO:0000259" key="13">
    <source>
        <dbReference type="Pfam" id="PF18402"/>
    </source>
</evidence>
<evidence type="ECO:0000259" key="12">
    <source>
        <dbReference type="Pfam" id="PF18401"/>
    </source>
</evidence>
<dbReference type="PANTHER" id="PTHR11226">
    <property type="entry name" value="UDP-GLUCOSE GLYCOPROTEIN:GLUCOSYLTRANSFERASE"/>
    <property type="match status" value="1"/>
</dbReference>
<evidence type="ECO:0000259" key="11">
    <source>
        <dbReference type="Pfam" id="PF18400"/>
    </source>
</evidence>
<feature type="domain" description="UDP-glucose:glycoprotein glucosyltransferase thioredoxin-like" evidence="14">
    <location>
        <begin position="753"/>
        <end position="907"/>
    </location>
</feature>
<dbReference type="InterPro" id="IPR040694">
    <property type="entry name" value="UGGT_TRXL_2"/>
</dbReference>
<evidence type="ECO:0000256" key="7">
    <source>
        <dbReference type="ARBA" id="ARBA00022824"/>
    </source>
</evidence>
<evidence type="ECO:0000256" key="1">
    <source>
        <dbReference type="ARBA" id="ARBA00001913"/>
    </source>
</evidence>
<evidence type="ECO:0000256" key="3">
    <source>
        <dbReference type="ARBA" id="ARBA00004922"/>
    </source>
</evidence>
<comment type="pathway">
    <text evidence="3">Protein modification; protein glycosylation.</text>
</comment>
<comment type="similarity">
    <text evidence="4">Belongs to the glycosyltransferase 8 family.</text>
</comment>
<dbReference type="EMBL" id="CP046236">
    <property type="protein sequence ID" value="WFD48388.1"/>
    <property type="molecule type" value="Genomic_DNA"/>
</dbReference>
<reference evidence="16 17" key="1">
    <citation type="journal article" date="2020" name="Elife">
        <title>Loss of centromere function drives karyotype evolution in closely related Malassezia species.</title>
        <authorList>
            <person name="Sankaranarayanan S.R."/>
            <person name="Ianiri G."/>
            <person name="Coelho M.A."/>
            <person name="Reza M.H."/>
            <person name="Thimmappa B.C."/>
            <person name="Ganguly P."/>
            <person name="Vadnala R.N."/>
            <person name="Sun S."/>
            <person name="Siddharthan R."/>
            <person name="Tellgren-Roth C."/>
            <person name="Dawson T.L."/>
            <person name="Heitman J."/>
            <person name="Sanyal K."/>
        </authorList>
    </citation>
    <scope>NUCLEOTIDE SEQUENCE [LARGE SCALE GENOMIC DNA]</scope>
    <source>
        <strain evidence="16">CBS14141</strain>
    </source>
</reference>
<dbReference type="Pfam" id="PF18402">
    <property type="entry name" value="Thioredoxin_14"/>
    <property type="match status" value="1"/>
</dbReference>
<proteinExistence type="inferred from homology"/>
<dbReference type="InterPro" id="IPR040497">
    <property type="entry name" value="Glyco_transf_24"/>
</dbReference>
<dbReference type="Pfam" id="PF18404">
    <property type="entry name" value="Glyco_transf_24"/>
    <property type="match status" value="1"/>
</dbReference>
<evidence type="ECO:0000256" key="4">
    <source>
        <dbReference type="ARBA" id="ARBA00006351"/>
    </source>
</evidence>
<dbReference type="Pfam" id="PF06427">
    <property type="entry name" value="UDP-g_GGTase"/>
    <property type="match status" value="1"/>
</dbReference>
<dbReference type="SUPFAM" id="SSF53448">
    <property type="entry name" value="Nucleotide-diphospho-sugar transferases"/>
    <property type="match status" value="1"/>
</dbReference>
<comment type="cofactor">
    <cofactor evidence="1">
        <name>Ca(2+)</name>
        <dbReference type="ChEBI" id="CHEBI:29108"/>
    </cofactor>
</comment>
<sequence>MRWGIGVLSAAAAVAAFWGTPKPKAEQQESPVSVRLRHPWYTGDGRAAYVVEMLEAAAHIWPSDVFALVERVAAPDGLARVGDVSEASAQALYETLDAIIGEHALISDAIPAQDEWRAAVAMHSQAAHVASYYQLFHTSRALQGIDLACPYIYFDQRGYCSVDEARAAIEQRRSAAAVGPSGAPLPSDHVYAPHTSVAHALPTAVLYADPFDPELAAKHTLLMQLANDAHAPIQYVLRWRPTPQRHDDSIAYLSGFGAALYLKKVDYLVIDDRKVDAAPNATLDAVTKALLQHEREAYHTLSSQLYAPGKAPQHVQDAVAAQSALSEDDRARLGIGAAHAVLTATDPLGTLIEMTHNFPAHAAGVAKYAARLPADHTVTKALEELQARVVDGGMSMAWMNGKALPLNEYAPLDVLERVRRERELLTQFSAPEIGIDAQNALLMLTNAQVNAAFLPGVPSAARYDASDRLEQAAHHAPVIAWRNDLAVDGAERWSTNLRVLLQPRWPGQPVSLAHNLFHLVVVVNVTDASAVNLCAQIVASGLEAYGLHLGIVPLLDASPKTEAMAEVLWHAMDALSNDDLISFLPEFADAPDAAAARRVLAPFVRDQPASAAQAFVKKGARTPAMEARIAATRAYLQRLGVPLGGAGAAFLNGQEVSYSDAVLQEAMGVQMSQTRLAATDIQAGRIADDAVPTYFYDLPDTRRTRSRLVSRLAGTEPASFVNLPDVVTQLTTTAAAPHLGVLRDFVYHDERPVNVSVRVVADVDAPEGRALAMHALDALQHTPFRVSFVHVPSAASSGRVSRFLYAAQTKGVLSTLAPAKLRAALADDTLDALARSLALDVGAHADAADAFWATAAVPFAAAVRGSGVLLNGRVLDALDVDAMHADEFAAIVDWEQQQHVAPLLDTLDIDDDERGMAAQALEFVTALLGTAFSVPKGEEGVYVSRPPTRMALGPSLEQSAAAFSAGAADADIHVALILDPLSDQAPGLAATTRMLTGLDGVRVTVILNPRMRETRLPLQQFTQYDARLRPLFGDAGREQPPGVAFALLPPQAVLTMQLLAPRTLVAMAAEAVYDLDNIRLADLAPAARGTGVEAVYAVQSVLVEGHVRSDDGGVPSGLQLLLTTDDEREVLDTIVMENMGYFQFRAQPGAWRLAIRPGRSADVYALESAGAAGWSSAPVASAGSALVVTSLLGKPLYPVVTKRPGMESADLIAEMDAPIPTDVATSRRGGHADINVFTLASGHLYERMTYIMILSVLEHTQHSVKFWFVENFLSPSFKAFIPHLAAAYGFRYEMITFAWPQWLRAQTEKQRTIWAYKILFLDVLFPLDLDRVIFVDADQIVRADLYELVEMDLHGAPYGYPPMGDDSEDMDGFRFWKQGYWRSFLRGRTYHISALYVVDLHRFRAVAAGDILRRHYQRLTADKNSLANLDQDLPNHLQHVLPIYTLDQTWLWCETWCSHDWLPQAKTIDLCSNPKTKEPKLDRARRQIPEWNVLDAQVAALAARVAQNASAASAAGAVPTATDAAEPAAETVHDEL</sequence>
<dbReference type="Gene3D" id="3.90.550.10">
    <property type="entry name" value="Spore Coat Polysaccharide Biosynthesis Protein SpsA, Chain A"/>
    <property type="match status" value="1"/>
</dbReference>
<protein>
    <submittedName>
        <fullName evidence="16">Killer toxin resistant protein</fullName>
    </submittedName>
</protein>
<evidence type="ECO:0000256" key="6">
    <source>
        <dbReference type="ARBA" id="ARBA00022729"/>
    </source>
</evidence>
<feature type="compositionally biased region" description="Low complexity" evidence="9">
    <location>
        <begin position="1513"/>
        <end position="1530"/>
    </location>
</feature>
<dbReference type="Pfam" id="PF18400">
    <property type="entry name" value="Thioredoxin_12"/>
    <property type="match status" value="1"/>
</dbReference>
<evidence type="ECO:0000313" key="16">
    <source>
        <dbReference type="EMBL" id="WFD48388.1"/>
    </source>
</evidence>
<dbReference type="Pfam" id="PF18403">
    <property type="entry name" value="Thioredoxin_15"/>
    <property type="match status" value="1"/>
</dbReference>
<keyword evidence="7" id="KW-0256">Endoplasmic reticulum</keyword>
<feature type="region of interest" description="Disordered" evidence="9">
    <location>
        <begin position="1513"/>
        <end position="1536"/>
    </location>
</feature>